<evidence type="ECO:0000256" key="3">
    <source>
        <dbReference type="ARBA" id="ARBA00023163"/>
    </source>
</evidence>
<dbReference type="PANTHER" id="PTHR43280">
    <property type="entry name" value="ARAC-FAMILY TRANSCRIPTIONAL REGULATOR"/>
    <property type="match status" value="1"/>
</dbReference>
<dbReference type="SUPFAM" id="SSF51215">
    <property type="entry name" value="Regulatory protein AraC"/>
    <property type="match status" value="1"/>
</dbReference>
<keyword evidence="1" id="KW-0805">Transcription regulation</keyword>
<dbReference type="InterPro" id="IPR014710">
    <property type="entry name" value="RmlC-like_jellyroll"/>
</dbReference>
<sequence>MPKAIRPIKTLHPMKSLGVVKAERGDIRAERLEGRVKPAVPFPHRHDFFQVVVVAGGRGQHEIDFETYPIKAGSVFVVKPGQVHRWDLQGAKGYVLEFYVESLNLDAMDRELFQSLHELPGHLRLSSAAQQKEFYFYCEKMCEEFLSRDQGYVSALKSHLNILILSLFRLSGRTVVKKSEGAFLGNFERLIELNFSRQHNVEFYAKALGLSPKALTMRVHRLLGKSAREMIHDRCLLEAQRYLGYTSMPVAEVGLALGFQDPNYFSRFFKAKTGFSPGAFRDKNN</sequence>
<dbReference type="Pfam" id="PF12833">
    <property type="entry name" value="HTH_18"/>
    <property type="match status" value="1"/>
</dbReference>
<name>Q6MJ67_BDEBA</name>
<reference evidence="5 6" key="1">
    <citation type="journal article" date="2004" name="Science">
        <title>A predator unmasked: life cycle of Bdellovibrio bacteriovorus from a genomic perspective.</title>
        <authorList>
            <person name="Rendulic S."/>
            <person name="Jagtap P."/>
            <person name="Rosinus A."/>
            <person name="Eppinger M."/>
            <person name="Baar C."/>
            <person name="Lanz C."/>
            <person name="Keller H."/>
            <person name="Lambert C."/>
            <person name="Evans K.J."/>
            <person name="Goesmann A."/>
            <person name="Meyer F."/>
            <person name="Sockett R.E."/>
            <person name="Schuster S.C."/>
        </authorList>
    </citation>
    <scope>NUCLEOTIDE SEQUENCE [LARGE SCALE GENOMIC DNA]</scope>
    <source>
        <strain evidence="6">ATCC 15356 / DSM 50701 / NCIMB 9529 / HD100</strain>
    </source>
</reference>
<gene>
    <name evidence="5" type="primary">pobR</name>
    <name evidence="5" type="ordered locus">Bd2916</name>
</gene>
<keyword evidence="3" id="KW-0804">Transcription</keyword>
<dbReference type="Pfam" id="PF02311">
    <property type="entry name" value="AraC_binding"/>
    <property type="match status" value="1"/>
</dbReference>
<dbReference type="SUPFAM" id="SSF46689">
    <property type="entry name" value="Homeodomain-like"/>
    <property type="match status" value="1"/>
</dbReference>
<accession>Q6MJ67</accession>
<dbReference type="eggNOG" id="COG1917">
    <property type="taxonomic scope" value="Bacteria"/>
</dbReference>
<dbReference type="AlphaFoldDB" id="Q6MJ67"/>
<dbReference type="InterPro" id="IPR003313">
    <property type="entry name" value="AraC-bd"/>
</dbReference>
<proteinExistence type="predicted"/>
<keyword evidence="2" id="KW-0238">DNA-binding</keyword>
<protein>
    <submittedName>
        <fullName evidence="5">Putative transcriptional regulator</fullName>
    </submittedName>
</protein>
<dbReference type="PROSITE" id="PS01124">
    <property type="entry name" value="HTH_ARAC_FAMILY_2"/>
    <property type="match status" value="1"/>
</dbReference>
<dbReference type="KEGG" id="bba:Bd2916"/>
<evidence type="ECO:0000313" key="5">
    <source>
        <dbReference type="EMBL" id="CAE80694.1"/>
    </source>
</evidence>
<dbReference type="GO" id="GO:0003700">
    <property type="term" value="F:DNA-binding transcription factor activity"/>
    <property type="evidence" value="ECO:0007669"/>
    <property type="project" value="InterPro"/>
</dbReference>
<dbReference type="Proteomes" id="UP000008080">
    <property type="component" value="Chromosome"/>
</dbReference>
<dbReference type="InterPro" id="IPR009057">
    <property type="entry name" value="Homeodomain-like_sf"/>
</dbReference>
<evidence type="ECO:0000259" key="4">
    <source>
        <dbReference type="PROSITE" id="PS01124"/>
    </source>
</evidence>
<dbReference type="Gene3D" id="1.10.10.60">
    <property type="entry name" value="Homeodomain-like"/>
    <property type="match status" value="1"/>
</dbReference>
<feature type="domain" description="HTH araC/xylS-type" evidence="4">
    <location>
        <begin position="185"/>
        <end position="283"/>
    </location>
</feature>
<dbReference type="InterPro" id="IPR018060">
    <property type="entry name" value="HTH_AraC"/>
</dbReference>
<dbReference type="SMART" id="SM00342">
    <property type="entry name" value="HTH_ARAC"/>
    <property type="match status" value="1"/>
</dbReference>
<organism evidence="5 6">
    <name type="scientific">Bdellovibrio bacteriovorus (strain ATCC 15356 / DSM 50701 / NCIMB 9529 / HD100)</name>
    <dbReference type="NCBI Taxonomy" id="264462"/>
    <lineage>
        <taxon>Bacteria</taxon>
        <taxon>Pseudomonadati</taxon>
        <taxon>Bdellovibrionota</taxon>
        <taxon>Bdellovibrionia</taxon>
        <taxon>Bdellovibrionales</taxon>
        <taxon>Pseudobdellovibrionaceae</taxon>
        <taxon>Bdellovibrio</taxon>
    </lineage>
</organism>
<evidence type="ECO:0000256" key="2">
    <source>
        <dbReference type="ARBA" id="ARBA00023125"/>
    </source>
</evidence>
<dbReference type="STRING" id="264462.Bd2916"/>
<dbReference type="Gene3D" id="2.60.120.10">
    <property type="entry name" value="Jelly Rolls"/>
    <property type="match status" value="1"/>
</dbReference>
<evidence type="ECO:0000313" key="6">
    <source>
        <dbReference type="Proteomes" id="UP000008080"/>
    </source>
</evidence>
<keyword evidence="6" id="KW-1185">Reference proteome</keyword>
<dbReference type="InterPro" id="IPR020449">
    <property type="entry name" value="Tscrpt_reg_AraC-type_HTH"/>
</dbReference>
<dbReference type="GO" id="GO:0043565">
    <property type="term" value="F:sequence-specific DNA binding"/>
    <property type="evidence" value="ECO:0007669"/>
    <property type="project" value="InterPro"/>
</dbReference>
<evidence type="ECO:0000256" key="1">
    <source>
        <dbReference type="ARBA" id="ARBA00023015"/>
    </source>
</evidence>
<dbReference type="PRINTS" id="PR00032">
    <property type="entry name" value="HTHARAC"/>
</dbReference>
<dbReference type="eggNOG" id="COG2207">
    <property type="taxonomic scope" value="Bacteria"/>
</dbReference>
<dbReference type="InterPro" id="IPR037923">
    <property type="entry name" value="HTH-like"/>
</dbReference>
<dbReference type="HOGENOM" id="CLU_000445_88_2_7"/>
<dbReference type="EMBL" id="BX842654">
    <property type="protein sequence ID" value="CAE80694.1"/>
    <property type="molecule type" value="Genomic_DNA"/>
</dbReference>
<dbReference type="PANTHER" id="PTHR43280:SF32">
    <property type="entry name" value="TRANSCRIPTIONAL REGULATORY PROTEIN"/>
    <property type="match status" value="1"/>
</dbReference>